<gene>
    <name evidence="2" type="ORF">B0I36DRAFT_337906</name>
</gene>
<dbReference type="RefSeq" id="XP_046006123.1">
    <property type="nucleotide sequence ID" value="XM_046155711.1"/>
</dbReference>
<evidence type="ECO:0000256" key="1">
    <source>
        <dbReference type="SAM" id="MobiDB-lite"/>
    </source>
</evidence>
<name>A0A9P8XV31_9PEZI</name>
<dbReference type="GeneID" id="70185257"/>
<accession>A0A9P8XV31</accession>
<comment type="caution">
    <text evidence="2">The sequence shown here is derived from an EMBL/GenBank/DDBJ whole genome shotgun (WGS) entry which is preliminary data.</text>
</comment>
<reference evidence="2" key="1">
    <citation type="journal article" date="2021" name="Nat. Commun.">
        <title>Genetic determinants of endophytism in the Arabidopsis root mycobiome.</title>
        <authorList>
            <person name="Mesny F."/>
            <person name="Miyauchi S."/>
            <person name="Thiergart T."/>
            <person name="Pickel B."/>
            <person name="Atanasova L."/>
            <person name="Karlsson M."/>
            <person name="Huettel B."/>
            <person name="Barry K.W."/>
            <person name="Haridas S."/>
            <person name="Chen C."/>
            <person name="Bauer D."/>
            <person name="Andreopoulos W."/>
            <person name="Pangilinan J."/>
            <person name="LaButti K."/>
            <person name="Riley R."/>
            <person name="Lipzen A."/>
            <person name="Clum A."/>
            <person name="Drula E."/>
            <person name="Henrissat B."/>
            <person name="Kohler A."/>
            <person name="Grigoriev I.V."/>
            <person name="Martin F.M."/>
            <person name="Hacquard S."/>
        </authorList>
    </citation>
    <scope>NUCLEOTIDE SEQUENCE</scope>
    <source>
        <strain evidence="2">MPI-CAGE-CH-0230</strain>
    </source>
</reference>
<keyword evidence="3" id="KW-1185">Reference proteome</keyword>
<organism evidence="2 3">
    <name type="scientific">Microdochium trichocladiopsis</name>
    <dbReference type="NCBI Taxonomy" id="1682393"/>
    <lineage>
        <taxon>Eukaryota</taxon>
        <taxon>Fungi</taxon>
        <taxon>Dikarya</taxon>
        <taxon>Ascomycota</taxon>
        <taxon>Pezizomycotina</taxon>
        <taxon>Sordariomycetes</taxon>
        <taxon>Xylariomycetidae</taxon>
        <taxon>Xylariales</taxon>
        <taxon>Microdochiaceae</taxon>
        <taxon>Microdochium</taxon>
    </lineage>
</organism>
<dbReference type="EMBL" id="JAGTJQ010000012">
    <property type="protein sequence ID" value="KAH7016499.1"/>
    <property type="molecule type" value="Genomic_DNA"/>
</dbReference>
<dbReference type="Proteomes" id="UP000756346">
    <property type="component" value="Unassembled WGS sequence"/>
</dbReference>
<evidence type="ECO:0000313" key="3">
    <source>
        <dbReference type="Proteomes" id="UP000756346"/>
    </source>
</evidence>
<sequence>MSSRRSWMSSRPFSSVLTNTGRTSTTTAFRCTSLSGGRNSSYSTLVVCCAGPSGTCVISSLSQSSVNGSTTSFQGQRACRRL</sequence>
<feature type="region of interest" description="Disordered" evidence="1">
    <location>
        <begin position="1"/>
        <end position="20"/>
    </location>
</feature>
<proteinExistence type="predicted"/>
<dbReference type="AlphaFoldDB" id="A0A9P8XV31"/>
<protein>
    <submittedName>
        <fullName evidence="2">Uncharacterized protein</fullName>
    </submittedName>
</protein>
<evidence type="ECO:0000313" key="2">
    <source>
        <dbReference type="EMBL" id="KAH7016499.1"/>
    </source>
</evidence>
<feature type="compositionally biased region" description="Low complexity" evidence="1">
    <location>
        <begin position="1"/>
        <end position="15"/>
    </location>
</feature>